<dbReference type="AlphaFoldDB" id="A0AAD4G9F0"/>
<dbReference type="EMBL" id="WHUW01000041">
    <property type="protein sequence ID" value="KAF8432351.1"/>
    <property type="molecule type" value="Genomic_DNA"/>
</dbReference>
<gene>
    <name evidence="1" type="ORF">L210DRAFT_3413994</name>
</gene>
<proteinExistence type="predicted"/>
<sequence length="798" mass="90661">RTRLQRNQQMHEAWQAQMPVLVAQYLEWKHGKCTDAAIATNVTDHVFHVEVVGLRAYDPRLSVNQRLNELANVALIRTGALGCSPMQPTLAVKFECLELYHQLRRRQSSLSIQAITKVVCALHNLTYSHHLREQFSIAFDIYLNILRLVQSALNQVLGRDGAAWKLCGACPCCAYEQPDEPALSPTRLHCMDGNHSAKRLDGSGHADPRVFRSDYFIADGDVERFKDEVRSRASSSGVKAGTCTDNWNAAKPGEENKIQVFEQTGIFLLACRHGFVECIAEMKRSGELAKYTLAAVNQVLQTCGKDQAIGHDIGCSSSTTVANSTLGARAKESNLKIVVNVFHGYAHNHACQLANHPLYLSGFGNEDLETCERIFSSSNSTAPLIRHASYFHWKQFLDLHFDQWDKDKYLELGKFLFNNYKKALRIIKKYGSELDHFKAATNITDADFIAWLEEEKQYLRDCAQESRETTTAFKYAELLDKLHFAEATYGSVTSVPFLTYTPAQYTPESGLNTAAQQCTTAVNAEYASALRRYQLQLNVVEKFERDNNITERWMIDHLDYKATLEYSKHRNFIRAVEELEGLVVQRLFELSKANLSGTGYKLRKQVSKALMRRSAAVRAALDHYNKLTPRQKPPRKKLEYSDVIGYVTLGEFSLLKSSRHDILSKPWASSANREAMTRYFKVIRSQEEIVRLNVEIRRLQVWVDFDDEQIRTAIDKLKADSSPNLAAEMGSFYAERHRVNNIHRSRLAQVYSLDGYSGVRPAYLFAGRSESDDHEVDEEDEVANRQAFSLGETLDRMS</sequence>
<protein>
    <recommendedName>
        <fullName evidence="3">CxC2-like cysteine cluster KDZ transposase-associated domain-containing protein</fullName>
    </recommendedName>
</protein>
<reference evidence="1" key="2">
    <citation type="journal article" date="2020" name="Nat. Commun.">
        <title>Large-scale genome sequencing of mycorrhizal fungi provides insights into the early evolution of symbiotic traits.</title>
        <authorList>
            <person name="Miyauchi S."/>
            <person name="Kiss E."/>
            <person name="Kuo A."/>
            <person name="Drula E."/>
            <person name="Kohler A."/>
            <person name="Sanchez-Garcia M."/>
            <person name="Morin E."/>
            <person name="Andreopoulos B."/>
            <person name="Barry K.W."/>
            <person name="Bonito G."/>
            <person name="Buee M."/>
            <person name="Carver A."/>
            <person name="Chen C."/>
            <person name="Cichocki N."/>
            <person name="Clum A."/>
            <person name="Culley D."/>
            <person name="Crous P.W."/>
            <person name="Fauchery L."/>
            <person name="Girlanda M."/>
            <person name="Hayes R.D."/>
            <person name="Keri Z."/>
            <person name="LaButti K."/>
            <person name="Lipzen A."/>
            <person name="Lombard V."/>
            <person name="Magnuson J."/>
            <person name="Maillard F."/>
            <person name="Murat C."/>
            <person name="Nolan M."/>
            <person name="Ohm R.A."/>
            <person name="Pangilinan J."/>
            <person name="Pereira M.F."/>
            <person name="Perotto S."/>
            <person name="Peter M."/>
            <person name="Pfister S."/>
            <person name="Riley R."/>
            <person name="Sitrit Y."/>
            <person name="Stielow J.B."/>
            <person name="Szollosi G."/>
            <person name="Zifcakova L."/>
            <person name="Stursova M."/>
            <person name="Spatafora J.W."/>
            <person name="Tedersoo L."/>
            <person name="Vaario L.M."/>
            <person name="Yamada A."/>
            <person name="Yan M."/>
            <person name="Wang P."/>
            <person name="Xu J."/>
            <person name="Bruns T."/>
            <person name="Baldrian P."/>
            <person name="Vilgalys R."/>
            <person name="Dunand C."/>
            <person name="Henrissat B."/>
            <person name="Grigoriev I.V."/>
            <person name="Hibbett D."/>
            <person name="Nagy L.G."/>
            <person name="Martin F.M."/>
        </authorList>
    </citation>
    <scope>NUCLEOTIDE SEQUENCE</scope>
    <source>
        <strain evidence="1">BED1</strain>
    </source>
</reference>
<evidence type="ECO:0000313" key="2">
    <source>
        <dbReference type="Proteomes" id="UP001194468"/>
    </source>
</evidence>
<evidence type="ECO:0008006" key="3">
    <source>
        <dbReference type="Google" id="ProtNLM"/>
    </source>
</evidence>
<feature type="non-terminal residue" evidence="1">
    <location>
        <position position="1"/>
    </location>
</feature>
<dbReference type="InterPro" id="IPR040521">
    <property type="entry name" value="KDZ"/>
</dbReference>
<dbReference type="PANTHER" id="PTHR33096">
    <property type="entry name" value="CXC2 DOMAIN-CONTAINING PROTEIN"/>
    <property type="match status" value="1"/>
</dbReference>
<dbReference type="Pfam" id="PF18758">
    <property type="entry name" value="KDZ"/>
    <property type="match status" value="1"/>
</dbReference>
<dbReference type="PANTHER" id="PTHR33096:SF1">
    <property type="entry name" value="CXC1-LIKE CYSTEINE CLUSTER ASSOCIATED WITH KDZ TRANSPOSASES DOMAIN-CONTAINING PROTEIN"/>
    <property type="match status" value="1"/>
</dbReference>
<comment type="caution">
    <text evidence="1">The sequence shown here is derived from an EMBL/GenBank/DDBJ whole genome shotgun (WGS) entry which is preliminary data.</text>
</comment>
<accession>A0AAD4G9F0</accession>
<keyword evidence="2" id="KW-1185">Reference proteome</keyword>
<evidence type="ECO:0000313" key="1">
    <source>
        <dbReference type="EMBL" id="KAF8432351.1"/>
    </source>
</evidence>
<name>A0AAD4G9F0_BOLED</name>
<dbReference type="Proteomes" id="UP001194468">
    <property type="component" value="Unassembled WGS sequence"/>
</dbReference>
<reference evidence="1" key="1">
    <citation type="submission" date="2019-10" db="EMBL/GenBank/DDBJ databases">
        <authorList>
            <consortium name="DOE Joint Genome Institute"/>
            <person name="Kuo A."/>
            <person name="Miyauchi S."/>
            <person name="Kiss E."/>
            <person name="Drula E."/>
            <person name="Kohler A."/>
            <person name="Sanchez-Garcia M."/>
            <person name="Andreopoulos B."/>
            <person name="Barry K.W."/>
            <person name="Bonito G."/>
            <person name="Buee M."/>
            <person name="Carver A."/>
            <person name="Chen C."/>
            <person name="Cichocki N."/>
            <person name="Clum A."/>
            <person name="Culley D."/>
            <person name="Crous P.W."/>
            <person name="Fauchery L."/>
            <person name="Girlanda M."/>
            <person name="Hayes R."/>
            <person name="Keri Z."/>
            <person name="LaButti K."/>
            <person name="Lipzen A."/>
            <person name="Lombard V."/>
            <person name="Magnuson J."/>
            <person name="Maillard F."/>
            <person name="Morin E."/>
            <person name="Murat C."/>
            <person name="Nolan M."/>
            <person name="Ohm R."/>
            <person name="Pangilinan J."/>
            <person name="Pereira M."/>
            <person name="Perotto S."/>
            <person name="Peter M."/>
            <person name="Riley R."/>
            <person name="Sitrit Y."/>
            <person name="Stielow B."/>
            <person name="Szollosi G."/>
            <person name="Zifcakova L."/>
            <person name="Stursova M."/>
            <person name="Spatafora J.W."/>
            <person name="Tedersoo L."/>
            <person name="Vaario L.-M."/>
            <person name="Yamada A."/>
            <person name="Yan M."/>
            <person name="Wang P."/>
            <person name="Xu J."/>
            <person name="Bruns T."/>
            <person name="Baldrian P."/>
            <person name="Vilgalys R."/>
            <person name="Henrissat B."/>
            <person name="Grigoriev I.V."/>
            <person name="Hibbett D."/>
            <person name="Nagy L.G."/>
            <person name="Martin F.M."/>
        </authorList>
    </citation>
    <scope>NUCLEOTIDE SEQUENCE</scope>
    <source>
        <strain evidence="1">BED1</strain>
    </source>
</reference>
<organism evidence="1 2">
    <name type="scientific">Boletus edulis BED1</name>
    <dbReference type="NCBI Taxonomy" id="1328754"/>
    <lineage>
        <taxon>Eukaryota</taxon>
        <taxon>Fungi</taxon>
        <taxon>Dikarya</taxon>
        <taxon>Basidiomycota</taxon>
        <taxon>Agaricomycotina</taxon>
        <taxon>Agaricomycetes</taxon>
        <taxon>Agaricomycetidae</taxon>
        <taxon>Boletales</taxon>
        <taxon>Boletineae</taxon>
        <taxon>Boletaceae</taxon>
        <taxon>Boletoideae</taxon>
        <taxon>Boletus</taxon>
    </lineage>
</organism>